<dbReference type="Pfam" id="PF01638">
    <property type="entry name" value="HxlR"/>
    <property type="match status" value="1"/>
</dbReference>
<keyword evidence="1" id="KW-0805">Transcription regulation</keyword>
<name>A0ABU9AWZ8_9BACT</name>
<accession>A0ABU9AWZ8</accession>
<keyword evidence="2" id="KW-0238">DNA-binding</keyword>
<dbReference type="EMBL" id="JBBUKT010000005">
    <property type="protein sequence ID" value="MEK7951920.1"/>
    <property type="molecule type" value="Genomic_DNA"/>
</dbReference>
<dbReference type="Proteomes" id="UP001371305">
    <property type="component" value="Unassembled WGS sequence"/>
</dbReference>
<feature type="domain" description="HTH hxlR-type" evidence="4">
    <location>
        <begin position="12"/>
        <end position="110"/>
    </location>
</feature>
<evidence type="ECO:0000256" key="1">
    <source>
        <dbReference type="ARBA" id="ARBA00023015"/>
    </source>
</evidence>
<gene>
    <name evidence="5" type="ORF">WKV53_15500</name>
</gene>
<reference evidence="5 6" key="1">
    <citation type="submission" date="2024-04" db="EMBL/GenBank/DDBJ databases">
        <title>Luteolibacter sp. isolated from soil.</title>
        <authorList>
            <person name="An J."/>
        </authorList>
    </citation>
    <scope>NUCLEOTIDE SEQUENCE [LARGE SCALE GENOMIC DNA]</scope>
    <source>
        <strain evidence="5 6">Y139</strain>
    </source>
</reference>
<dbReference type="InterPro" id="IPR002577">
    <property type="entry name" value="HTH_HxlR"/>
</dbReference>
<dbReference type="PANTHER" id="PTHR33204:SF37">
    <property type="entry name" value="HTH-TYPE TRANSCRIPTIONAL REGULATOR YODB"/>
    <property type="match status" value="1"/>
</dbReference>
<dbReference type="PANTHER" id="PTHR33204">
    <property type="entry name" value="TRANSCRIPTIONAL REGULATOR, MARR FAMILY"/>
    <property type="match status" value="1"/>
</dbReference>
<comment type="caution">
    <text evidence="5">The sequence shown here is derived from an EMBL/GenBank/DDBJ whole genome shotgun (WGS) entry which is preliminary data.</text>
</comment>
<dbReference type="Gene3D" id="1.10.10.10">
    <property type="entry name" value="Winged helix-like DNA-binding domain superfamily/Winged helix DNA-binding domain"/>
    <property type="match status" value="1"/>
</dbReference>
<evidence type="ECO:0000313" key="6">
    <source>
        <dbReference type="Proteomes" id="UP001371305"/>
    </source>
</evidence>
<evidence type="ECO:0000256" key="2">
    <source>
        <dbReference type="ARBA" id="ARBA00023125"/>
    </source>
</evidence>
<organism evidence="5 6">
    <name type="scientific">Luteolibacter soli</name>
    <dbReference type="NCBI Taxonomy" id="3135280"/>
    <lineage>
        <taxon>Bacteria</taxon>
        <taxon>Pseudomonadati</taxon>
        <taxon>Verrucomicrobiota</taxon>
        <taxon>Verrucomicrobiia</taxon>
        <taxon>Verrucomicrobiales</taxon>
        <taxon>Verrucomicrobiaceae</taxon>
        <taxon>Luteolibacter</taxon>
    </lineage>
</organism>
<evidence type="ECO:0000256" key="3">
    <source>
        <dbReference type="ARBA" id="ARBA00023163"/>
    </source>
</evidence>
<evidence type="ECO:0000259" key="4">
    <source>
        <dbReference type="PROSITE" id="PS51118"/>
    </source>
</evidence>
<dbReference type="InterPro" id="IPR036388">
    <property type="entry name" value="WH-like_DNA-bd_sf"/>
</dbReference>
<dbReference type="PROSITE" id="PS51118">
    <property type="entry name" value="HTH_HXLR"/>
    <property type="match status" value="1"/>
</dbReference>
<dbReference type="SUPFAM" id="SSF46785">
    <property type="entry name" value="Winged helix' DNA-binding domain"/>
    <property type="match status" value="1"/>
</dbReference>
<evidence type="ECO:0000313" key="5">
    <source>
        <dbReference type="EMBL" id="MEK7951920.1"/>
    </source>
</evidence>
<keyword evidence="6" id="KW-1185">Reference proteome</keyword>
<protein>
    <submittedName>
        <fullName evidence="5">Helix-turn-helix domain-containing protein</fullName>
    </submittedName>
</protein>
<sequence length="114" mass="12818">MKPAYLSLEDRNRYRSLEDVVGCKWSVAVLAAIARGVKRPGELERFIPGISAKVLAERLKKLLDYGLAERTEFPGLPARVEYELSEKGRKLAGIIEQLRELDGRYGSGEEEEVP</sequence>
<keyword evidence="3" id="KW-0804">Transcription</keyword>
<proteinExistence type="predicted"/>
<dbReference type="InterPro" id="IPR036390">
    <property type="entry name" value="WH_DNA-bd_sf"/>
</dbReference>